<evidence type="ECO:0000256" key="1">
    <source>
        <dbReference type="SAM" id="MobiDB-lite"/>
    </source>
</evidence>
<dbReference type="AlphaFoldDB" id="A0A6C0IKP0"/>
<dbReference type="InterPro" id="IPR011129">
    <property type="entry name" value="CSD"/>
</dbReference>
<evidence type="ECO:0000259" key="2">
    <source>
        <dbReference type="PROSITE" id="PS51857"/>
    </source>
</evidence>
<dbReference type="Gene3D" id="2.40.50.140">
    <property type="entry name" value="Nucleic acid-binding proteins"/>
    <property type="match status" value="1"/>
</dbReference>
<dbReference type="PROSITE" id="PS51857">
    <property type="entry name" value="CSD_2"/>
    <property type="match status" value="1"/>
</dbReference>
<dbReference type="InterPro" id="IPR002059">
    <property type="entry name" value="CSP_DNA-bd"/>
</dbReference>
<name>A0A6C0IKP0_9ZZZZ</name>
<dbReference type="SUPFAM" id="SSF50249">
    <property type="entry name" value="Nucleic acid-binding proteins"/>
    <property type="match status" value="1"/>
</dbReference>
<dbReference type="CDD" id="cd04458">
    <property type="entry name" value="CSP_CDS"/>
    <property type="match status" value="1"/>
</dbReference>
<dbReference type="PANTHER" id="PTHR46565:SF20">
    <property type="entry name" value="COLD SHOCK DOMAIN-CONTAINING PROTEIN 4"/>
    <property type="match status" value="1"/>
</dbReference>
<evidence type="ECO:0000313" key="3">
    <source>
        <dbReference type="EMBL" id="QHT92083.1"/>
    </source>
</evidence>
<feature type="domain" description="CSD" evidence="2">
    <location>
        <begin position="19"/>
        <end position="92"/>
    </location>
</feature>
<dbReference type="EMBL" id="MN740176">
    <property type="protein sequence ID" value="QHT92083.1"/>
    <property type="molecule type" value="Genomic_DNA"/>
</dbReference>
<dbReference type="InterPro" id="IPR012340">
    <property type="entry name" value="NA-bd_OB-fold"/>
</dbReference>
<dbReference type="SMART" id="SM00357">
    <property type="entry name" value="CSP"/>
    <property type="match status" value="1"/>
</dbReference>
<accession>A0A6C0IKP0</accession>
<dbReference type="GO" id="GO:0003676">
    <property type="term" value="F:nucleic acid binding"/>
    <property type="evidence" value="ECO:0007669"/>
    <property type="project" value="InterPro"/>
</dbReference>
<organism evidence="3">
    <name type="scientific">viral metagenome</name>
    <dbReference type="NCBI Taxonomy" id="1070528"/>
    <lineage>
        <taxon>unclassified sequences</taxon>
        <taxon>metagenomes</taxon>
        <taxon>organismal metagenomes</taxon>
    </lineage>
</organism>
<dbReference type="PANTHER" id="PTHR46565">
    <property type="entry name" value="COLD SHOCK DOMAIN PROTEIN 2"/>
    <property type="match status" value="1"/>
</dbReference>
<protein>
    <recommendedName>
        <fullName evidence="2">CSD domain-containing protein</fullName>
    </recommendedName>
</protein>
<feature type="compositionally biased region" description="Basic and acidic residues" evidence="1">
    <location>
        <begin position="137"/>
        <end position="169"/>
    </location>
</feature>
<sequence>MSSTTDSVTQSAGTNASERFTGRVKWFNNKAGYGFISITDGAQAGSDVFVHHSAIGVSSEQYKYLVQGEYISFTLSPTQNESHKFQATSVLGINGGKLMCETRREFKMSRNTYNKDKDEESSEPVKMSRQVPVSYDSSKKPRQYKDKQPKDKQPKDKQPKDKQPNDKQPKATQKTGEWTTIVKGNKTRT</sequence>
<dbReference type="Pfam" id="PF00313">
    <property type="entry name" value="CSD"/>
    <property type="match status" value="1"/>
</dbReference>
<feature type="compositionally biased region" description="Basic and acidic residues" evidence="1">
    <location>
        <begin position="109"/>
        <end position="118"/>
    </location>
</feature>
<reference evidence="3" key="1">
    <citation type="journal article" date="2020" name="Nature">
        <title>Giant virus diversity and host interactions through global metagenomics.</title>
        <authorList>
            <person name="Schulz F."/>
            <person name="Roux S."/>
            <person name="Paez-Espino D."/>
            <person name="Jungbluth S."/>
            <person name="Walsh D.A."/>
            <person name="Denef V.J."/>
            <person name="McMahon K.D."/>
            <person name="Konstantinidis K.T."/>
            <person name="Eloe-Fadrosh E.A."/>
            <person name="Kyrpides N.C."/>
            <person name="Woyke T."/>
        </authorList>
    </citation>
    <scope>NUCLEOTIDE SEQUENCE</scope>
    <source>
        <strain evidence="3">GVMAG-M-3300023184-86</strain>
    </source>
</reference>
<proteinExistence type="predicted"/>
<feature type="region of interest" description="Disordered" evidence="1">
    <location>
        <begin position="109"/>
        <end position="189"/>
    </location>
</feature>